<dbReference type="EMBL" id="CP045702">
    <property type="protein sequence ID" value="QNE74481.1"/>
    <property type="molecule type" value="Genomic_DNA"/>
</dbReference>
<proteinExistence type="predicted"/>
<protein>
    <recommendedName>
        <fullName evidence="3">Nucleoside 2-deoxyribosyltransferase</fullName>
    </recommendedName>
</protein>
<dbReference type="KEGG" id="sfiy:F0344_07535"/>
<sequence>MVPSRRGQGRYRACRASAAPAVPRPRGVLRLRRHRRAGSGLMRYVEAPEEFTGAGSCLFLAGGISDCPDWQKTVTAALDDLDVTLLNPRRSNFPLHDPDAEAAQVGWEYRHLRRAHLVVFWFPESPTSHQPIALYELGVLVGEGGALVVGTDPGYVRRTNVVTQLALARPALQVHTTLADTIEASRAAIGASR</sequence>
<dbReference type="AlphaFoldDB" id="A0A7G7BGL6"/>
<evidence type="ECO:0000313" key="1">
    <source>
        <dbReference type="EMBL" id="QNE74481.1"/>
    </source>
</evidence>
<dbReference type="Proteomes" id="UP000515307">
    <property type="component" value="Chromosome"/>
</dbReference>
<evidence type="ECO:0008006" key="3">
    <source>
        <dbReference type="Google" id="ProtNLM"/>
    </source>
</evidence>
<organism evidence="1 2">
    <name type="scientific">Streptomyces finlayi</name>
    <dbReference type="NCBI Taxonomy" id="67296"/>
    <lineage>
        <taxon>Bacteria</taxon>
        <taxon>Bacillati</taxon>
        <taxon>Actinomycetota</taxon>
        <taxon>Actinomycetes</taxon>
        <taxon>Kitasatosporales</taxon>
        <taxon>Streptomycetaceae</taxon>
        <taxon>Streptomyces</taxon>
    </lineage>
</organism>
<dbReference type="Pfam" id="PF15891">
    <property type="entry name" value="Nuc_deoxyri_tr2"/>
    <property type="match status" value="1"/>
</dbReference>
<keyword evidence="2" id="KW-1185">Reference proteome</keyword>
<evidence type="ECO:0000313" key="2">
    <source>
        <dbReference type="Proteomes" id="UP000515307"/>
    </source>
</evidence>
<accession>A0A7G7BGL6</accession>
<reference evidence="2" key="1">
    <citation type="submission" date="2019-10" db="EMBL/GenBank/DDBJ databases">
        <title>Antimicrobial potential of Antarctic Bacteria.</title>
        <authorList>
            <person name="Benaud N."/>
            <person name="Edwards R.J."/>
            <person name="Ferrari B.C."/>
        </authorList>
    </citation>
    <scope>NUCLEOTIDE SEQUENCE [LARGE SCALE GENOMIC DNA]</scope>
    <source>
        <strain evidence="2">NBSH44</strain>
    </source>
</reference>
<dbReference type="InterPro" id="IPR039470">
    <property type="entry name" value="Nuc_deoxyri_tr2"/>
</dbReference>
<name>A0A7G7BGL6_9ACTN</name>
<gene>
    <name evidence="1" type="ORF">F0344_07535</name>
</gene>
<dbReference type="Gene3D" id="3.40.50.450">
    <property type="match status" value="1"/>
</dbReference>